<dbReference type="Gene3D" id="3.40.830.10">
    <property type="entry name" value="LigB-like"/>
    <property type="match status" value="1"/>
</dbReference>
<protein>
    <submittedName>
        <fullName evidence="2">2,3-dihydroxyphenylpropionate/2,3-dihydroxicinnamic acid 1,2-dioxygenase</fullName>
    </submittedName>
</protein>
<evidence type="ECO:0000259" key="1">
    <source>
        <dbReference type="Pfam" id="PF02900"/>
    </source>
</evidence>
<feature type="domain" description="Extradiol ring-cleavage dioxygenase class III enzyme subunit B" evidence="1">
    <location>
        <begin position="5"/>
        <end position="310"/>
    </location>
</feature>
<dbReference type="EMBL" id="BJYR01000024">
    <property type="protein sequence ID" value="GEO01624.1"/>
    <property type="molecule type" value="Genomic_DNA"/>
</dbReference>
<dbReference type="SUPFAM" id="SSF53213">
    <property type="entry name" value="LigB-like"/>
    <property type="match status" value="1"/>
</dbReference>
<dbReference type="Proteomes" id="UP000321464">
    <property type="component" value="Unassembled WGS sequence"/>
</dbReference>
<dbReference type="GO" id="GO:0016702">
    <property type="term" value="F:oxidoreductase activity, acting on single donors with incorporation of molecular oxygen, incorporation of two atoms of oxygen"/>
    <property type="evidence" value="ECO:0007669"/>
    <property type="project" value="UniProtKB-ARBA"/>
</dbReference>
<name>A0A512APJ6_9SPHN</name>
<reference evidence="2 3" key="1">
    <citation type="submission" date="2019-07" db="EMBL/GenBank/DDBJ databases">
        <title>Whole genome shotgun sequence of Novosphingobium sediminis NBRC 106119.</title>
        <authorList>
            <person name="Hosoyama A."/>
            <person name="Uohara A."/>
            <person name="Ohji S."/>
            <person name="Ichikawa N."/>
        </authorList>
    </citation>
    <scope>NUCLEOTIDE SEQUENCE [LARGE SCALE GENOMIC DNA]</scope>
    <source>
        <strain evidence="2 3">NBRC 106119</strain>
    </source>
</reference>
<sequence length="322" mass="34652">MPAQLICMSHGGLMNFPDLLSEDEDGDVSTAMDAARQAVADFAPDLVIKFGNDHNSGFSLRLMPAFLIALRARTLGDFGTTAKPLSVREDIARALVSHLHEAGVDIATSYDALFDHGIVMALDKLFDDAATVPVIPVFTNCGGDLRPPLKRSEALGRAIGAYLRDERPDLKVLFLGSGGLSHDPPLPTFVTAPPEVQRRMIEGTNWSEEALAQRTANVIAAGREHGRGEGPLQSLNPAWDGWLLDRFASGDLSAVTAQSDAEVIAMGGRGGSEIRNWIAACAALDEYTRGATRIERRYYRALPSWITGFGLIHASERATVSA</sequence>
<evidence type="ECO:0000313" key="3">
    <source>
        <dbReference type="Proteomes" id="UP000321464"/>
    </source>
</evidence>
<proteinExistence type="predicted"/>
<keyword evidence="3" id="KW-1185">Reference proteome</keyword>
<dbReference type="NCBIfam" id="NF009910">
    <property type="entry name" value="PRK13370.1-4"/>
    <property type="match status" value="1"/>
</dbReference>
<organism evidence="2 3">
    <name type="scientific">Novosphingobium sediminis</name>
    <dbReference type="NCBI Taxonomy" id="707214"/>
    <lineage>
        <taxon>Bacteria</taxon>
        <taxon>Pseudomonadati</taxon>
        <taxon>Pseudomonadota</taxon>
        <taxon>Alphaproteobacteria</taxon>
        <taxon>Sphingomonadales</taxon>
        <taxon>Sphingomonadaceae</taxon>
        <taxon>Novosphingobium</taxon>
    </lineage>
</organism>
<gene>
    <name evidence="2" type="primary">mhpB</name>
    <name evidence="2" type="ORF">NSE01_34560</name>
</gene>
<dbReference type="AlphaFoldDB" id="A0A512APJ6"/>
<dbReference type="InterPro" id="IPR004183">
    <property type="entry name" value="Xdiol_dOase_suB"/>
</dbReference>
<evidence type="ECO:0000313" key="2">
    <source>
        <dbReference type="EMBL" id="GEO01624.1"/>
    </source>
</evidence>
<keyword evidence="2" id="KW-0223">Dioxygenase</keyword>
<dbReference type="GO" id="GO:0008198">
    <property type="term" value="F:ferrous iron binding"/>
    <property type="evidence" value="ECO:0007669"/>
    <property type="project" value="InterPro"/>
</dbReference>
<dbReference type="RefSeq" id="WP_147160931.1">
    <property type="nucleotide sequence ID" value="NZ_BJYR01000024.1"/>
</dbReference>
<dbReference type="OrthoDB" id="8673673at2"/>
<dbReference type="Pfam" id="PF02900">
    <property type="entry name" value="LigB"/>
    <property type="match status" value="1"/>
</dbReference>
<comment type="caution">
    <text evidence="2">The sequence shown here is derived from an EMBL/GenBank/DDBJ whole genome shotgun (WGS) entry which is preliminary data.</text>
</comment>
<accession>A0A512APJ6</accession>
<keyword evidence="2" id="KW-0560">Oxidoreductase</keyword>